<dbReference type="PANTHER" id="PTHR36837">
    <property type="entry name" value="POLY(3-HYDROXYALKANOATE) POLYMERASE SUBUNIT PHAC"/>
    <property type="match status" value="1"/>
</dbReference>
<dbReference type="Gene3D" id="3.40.50.1820">
    <property type="entry name" value="alpha/beta hydrolase"/>
    <property type="match status" value="1"/>
</dbReference>
<evidence type="ECO:0000259" key="4">
    <source>
        <dbReference type="Pfam" id="PF07167"/>
    </source>
</evidence>
<dbReference type="GO" id="GO:0016746">
    <property type="term" value="F:acyltransferase activity"/>
    <property type="evidence" value="ECO:0007669"/>
    <property type="project" value="UniProtKB-KW"/>
</dbReference>
<dbReference type="InterPro" id="IPR029058">
    <property type="entry name" value="AB_hydrolase_fold"/>
</dbReference>
<proteinExistence type="predicted"/>
<evidence type="ECO:0000256" key="1">
    <source>
        <dbReference type="ARBA" id="ARBA00022679"/>
    </source>
</evidence>
<keyword evidence="1" id="KW-0808">Transferase</keyword>
<protein>
    <submittedName>
        <fullName evidence="5">Poly(3-hydroxyalkanoate) polymerase</fullName>
    </submittedName>
</protein>
<organism evidence="5 6">
    <name type="scientific">Mycolicibacterium insubricum</name>
    <dbReference type="NCBI Taxonomy" id="444597"/>
    <lineage>
        <taxon>Bacteria</taxon>
        <taxon>Bacillati</taxon>
        <taxon>Actinomycetota</taxon>
        <taxon>Actinomycetes</taxon>
        <taxon>Mycobacteriales</taxon>
        <taxon>Mycobacteriaceae</taxon>
        <taxon>Mycolicibacterium</taxon>
    </lineage>
</organism>
<evidence type="ECO:0000313" key="6">
    <source>
        <dbReference type="Proteomes" id="UP000192801"/>
    </source>
</evidence>
<name>A0A1X0DA78_9MYCO</name>
<feature type="domain" description="Poly-beta-hydroxybutyrate polymerase N-terminal" evidence="4">
    <location>
        <begin position="61"/>
        <end position="229"/>
    </location>
</feature>
<comment type="caution">
    <text evidence="5">The sequence shown here is derived from an EMBL/GenBank/DDBJ whole genome shotgun (WGS) entry which is preliminary data.</text>
</comment>
<dbReference type="InterPro" id="IPR010941">
    <property type="entry name" value="PhaC_N"/>
</dbReference>
<gene>
    <name evidence="5" type="ORF">BST26_13840</name>
</gene>
<keyword evidence="2" id="KW-0012">Acyltransferase</keyword>
<dbReference type="OrthoDB" id="7208816at2"/>
<sequence length="546" mass="59221">MLLIRSATGFGRRMVPNGAWVRTAGNLIKRPGTVASRVGALVGELTDIALGASDRAPGRADKRFADPAWSQNPVLQRVMQTYLATSETAQHLLDDAELDWRDREQMQFVIDNVVEGGSPSNNILLSPLGWKAMIDTGGLSAVRGARNFVRDMRSAPRVPAMVDANAFAVGDSLAVTPGSVVLKTRVFELIQYAPATPTVTTVPLLVIPPVINKYYVLDLAPHRSLMEYLVSQGIQPFVLSWRNPHKRHRDWGFDTYGGSMIEAMDAIGDITGSDRVHLLGTCSGGMLASMVAAHLTAIGQGERLASLALAVTVLDQSKAGFAAAALDEKSGQAAIRKSARKGYLDGAALAEVFAWLRPTDLVWRYWVNNYIQGRDPAAFDVLYWNADTTRMTAALHRDMVTTGMTNALAHPGAATMLGTEVDLSKVTADIYVVGGVTDHICPWPATYRSSRLFGSDDVRYVLSSSGHIAAIVNPPGNPRASFRFGPPDSESHEEWAESAEKAADSWWPDYAAWLKQRGEDKDAPDSLGSKAFPVRSPAPGEYVHEH</sequence>
<dbReference type="STRING" id="444597.BST26_13840"/>
<dbReference type="AlphaFoldDB" id="A0A1X0DA78"/>
<evidence type="ECO:0000256" key="3">
    <source>
        <dbReference type="SAM" id="MobiDB-lite"/>
    </source>
</evidence>
<dbReference type="Pfam" id="PF07167">
    <property type="entry name" value="PhaC_N"/>
    <property type="match status" value="1"/>
</dbReference>
<dbReference type="Proteomes" id="UP000192801">
    <property type="component" value="Unassembled WGS sequence"/>
</dbReference>
<feature type="region of interest" description="Disordered" evidence="3">
    <location>
        <begin position="518"/>
        <end position="546"/>
    </location>
</feature>
<dbReference type="RefSeq" id="WP_083031704.1">
    <property type="nucleotide sequence ID" value="NZ_AP022618.1"/>
</dbReference>
<reference evidence="5 6" key="1">
    <citation type="submission" date="2016-12" db="EMBL/GenBank/DDBJ databases">
        <title>The new phylogeny of genus Mycobacterium.</title>
        <authorList>
            <person name="Tortoli E."/>
            <person name="Trovato A."/>
            <person name="Cirillo D.M."/>
        </authorList>
    </citation>
    <scope>NUCLEOTIDE SEQUENCE [LARGE SCALE GENOMIC DNA]</scope>
    <source>
        <strain evidence="5 6">DSM 45130</strain>
    </source>
</reference>
<evidence type="ECO:0000256" key="2">
    <source>
        <dbReference type="ARBA" id="ARBA00023315"/>
    </source>
</evidence>
<accession>A0A1X0DA78</accession>
<dbReference type="PANTHER" id="PTHR36837:SF5">
    <property type="entry name" value="POLY-3-HYDROXYBUTYRATE SYNTHASE"/>
    <property type="match status" value="1"/>
</dbReference>
<keyword evidence="6" id="KW-1185">Reference proteome</keyword>
<dbReference type="GO" id="GO:0042619">
    <property type="term" value="P:poly-hydroxybutyrate biosynthetic process"/>
    <property type="evidence" value="ECO:0007669"/>
    <property type="project" value="InterPro"/>
</dbReference>
<dbReference type="EMBL" id="MVHS01000033">
    <property type="protein sequence ID" value="ORA69062.1"/>
    <property type="molecule type" value="Genomic_DNA"/>
</dbReference>
<dbReference type="InterPro" id="IPR051321">
    <property type="entry name" value="PHA/PHB_synthase"/>
</dbReference>
<dbReference type="SUPFAM" id="SSF53474">
    <property type="entry name" value="alpha/beta-Hydrolases"/>
    <property type="match status" value="1"/>
</dbReference>
<evidence type="ECO:0000313" key="5">
    <source>
        <dbReference type="EMBL" id="ORA69062.1"/>
    </source>
</evidence>